<evidence type="ECO:0000256" key="1">
    <source>
        <dbReference type="SAM" id="MobiDB-lite"/>
    </source>
</evidence>
<dbReference type="Pfam" id="PF09485">
    <property type="entry name" value="CRISPR_Cse2"/>
    <property type="match status" value="1"/>
</dbReference>
<dbReference type="InterPro" id="IPR013382">
    <property type="entry name" value="CRISPR-assoc_prot_Cse2"/>
</dbReference>
<dbReference type="InterPro" id="IPR038287">
    <property type="entry name" value="Cse2_sf"/>
</dbReference>
<name>A0A315EET9_9BURK</name>
<dbReference type="AlphaFoldDB" id="A0A315EET9"/>
<dbReference type="Proteomes" id="UP000251341">
    <property type="component" value="Unassembled WGS sequence"/>
</dbReference>
<organism evidence="2 3">
    <name type="scientific">Limnohabitans curvus</name>
    <dbReference type="NCBI Taxonomy" id="323423"/>
    <lineage>
        <taxon>Bacteria</taxon>
        <taxon>Pseudomonadati</taxon>
        <taxon>Pseudomonadota</taxon>
        <taxon>Betaproteobacteria</taxon>
        <taxon>Burkholderiales</taxon>
        <taxon>Comamonadaceae</taxon>
        <taxon>Limnohabitans</taxon>
    </lineage>
</organism>
<dbReference type="EMBL" id="NESP01000002">
    <property type="protein sequence ID" value="PUE56516.1"/>
    <property type="molecule type" value="Genomic_DNA"/>
</dbReference>
<accession>A0A315EET9</accession>
<comment type="caution">
    <text evidence="2">The sequence shown here is derived from an EMBL/GenBank/DDBJ whole genome shotgun (WGS) entry which is preliminary data.</text>
</comment>
<proteinExistence type="predicted"/>
<sequence length="184" mass="19946">MTMLELSESEVQPSAPEPAAASDFSLGKLVGFIDRADPGTRAALARLDPGALRPHQIAALSRALIDAGLSPDTWRPSTWRRWALIAHGMALAGHGKGSLGKQMAEAGVSEPRVTKLLASRGDAFLQIVPRLLRLLASKQVKPNWYALSELIRKNDAQEVAEKEIAETLRLRIAGDYFSAIARTK</sequence>
<evidence type="ECO:0000313" key="3">
    <source>
        <dbReference type="Proteomes" id="UP000251341"/>
    </source>
</evidence>
<dbReference type="NCBIfam" id="TIGR02548">
    <property type="entry name" value="casB_cse2"/>
    <property type="match status" value="1"/>
</dbReference>
<dbReference type="Gene3D" id="1.10.520.40">
    <property type="entry name" value="CRISPR-associated protein Cse2"/>
    <property type="match status" value="1"/>
</dbReference>
<reference evidence="2 3" key="1">
    <citation type="submission" date="2017-04" db="EMBL/GenBank/DDBJ databases">
        <title>Unexpected and diverse lifestyles within the genus Limnohabitans.</title>
        <authorList>
            <person name="Kasalicky V."/>
            <person name="Mehrshad M."/>
            <person name="Andrei S.-A."/>
            <person name="Salcher M."/>
            <person name="Kratochvilova H."/>
            <person name="Simek K."/>
            <person name="Ghai R."/>
        </authorList>
    </citation>
    <scope>NUCLEOTIDE SEQUENCE [LARGE SCALE GENOMIC DNA]</scope>
    <source>
        <strain evidence="2 3">MWH-C5</strain>
    </source>
</reference>
<evidence type="ECO:0000313" key="2">
    <source>
        <dbReference type="EMBL" id="PUE56516.1"/>
    </source>
</evidence>
<feature type="region of interest" description="Disordered" evidence="1">
    <location>
        <begin position="1"/>
        <end position="20"/>
    </location>
</feature>
<evidence type="ECO:0008006" key="4">
    <source>
        <dbReference type="Google" id="ProtNLM"/>
    </source>
</evidence>
<gene>
    <name evidence="2" type="ORF">B9Z44_14855</name>
</gene>
<protein>
    <recommendedName>
        <fullName evidence="4">CRISPR-associated protein Cse2</fullName>
    </recommendedName>
</protein>
<keyword evidence="3" id="KW-1185">Reference proteome</keyword>